<dbReference type="AlphaFoldDB" id="A0A9D4ZG76"/>
<proteinExistence type="predicted"/>
<evidence type="ECO:0000313" key="3">
    <source>
        <dbReference type="EMBL" id="KAI5072877.1"/>
    </source>
</evidence>
<feature type="domain" description="J" evidence="2">
    <location>
        <begin position="77"/>
        <end position="144"/>
    </location>
</feature>
<dbReference type="InterPro" id="IPR052276">
    <property type="entry name" value="Diphthamide-biosynth_chaperone"/>
</dbReference>
<organism evidence="3 4">
    <name type="scientific">Adiantum capillus-veneris</name>
    <name type="common">Maidenhair fern</name>
    <dbReference type="NCBI Taxonomy" id="13818"/>
    <lineage>
        <taxon>Eukaryota</taxon>
        <taxon>Viridiplantae</taxon>
        <taxon>Streptophyta</taxon>
        <taxon>Embryophyta</taxon>
        <taxon>Tracheophyta</taxon>
        <taxon>Polypodiopsida</taxon>
        <taxon>Polypodiidae</taxon>
        <taxon>Polypodiales</taxon>
        <taxon>Pteridineae</taxon>
        <taxon>Pteridaceae</taxon>
        <taxon>Vittarioideae</taxon>
        <taxon>Adiantum</taxon>
    </lineage>
</organism>
<accession>A0A9D4ZG76</accession>
<dbReference type="InterPro" id="IPR036869">
    <property type="entry name" value="J_dom_sf"/>
</dbReference>
<name>A0A9D4ZG76_ADICA</name>
<comment type="caution">
    <text evidence="3">The sequence shown here is derived from an EMBL/GenBank/DDBJ whole genome shotgun (WGS) entry which is preliminary data.</text>
</comment>
<reference evidence="3" key="1">
    <citation type="submission" date="2021-01" db="EMBL/GenBank/DDBJ databases">
        <title>Adiantum capillus-veneris genome.</title>
        <authorList>
            <person name="Fang Y."/>
            <person name="Liao Q."/>
        </authorList>
    </citation>
    <scope>NUCLEOTIDE SEQUENCE</scope>
    <source>
        <strain evidence="3">H3</strain>
        <tissue evidence="3">Leaf</tissue>
    </source>
</reference>
<dbReference type="Gene3D" id="1.10.287.110">
    <property type="entry name" value="DnaJ domain"/>
    <property type="match status" value="1"/>
</dbReference>
<keyword evidence="4" id="KW-1185">Reference proteome</keyword>
<dbReference type="Proteomes" id="UP000886520">
    <property type="component" value="Chromosome 12"/>
</dbReference>
<dbReference type="PRINTS" id="PR00625">
    <property type="entry name" value="JDOMAIN"/>
</dbReference>
<dbReference type="OrthoDB" id="445556at2759"/>
<dbReference type="Pfam" id="PF00226">
    <property type="entry name" value="DnaJ"/>
    <property type="match status" value="1"/>
</dbReference>
<dbReference type="PANTHER" id="PTHR44240:SF10">
    <property type="entry name" value="J DOMAIN-CONTAINING PROTEIN"/>
    <property type="match status" value="1"/>
</dbReference>
<dbReference type="PROSITE" id="PS00636">
    <property type="entry name" value="DNAJ_1"/>
    <property type="match status" value="1"/>
</dbReference>
<sequence length="200" mass="21686">MTSFASARGVFRFASAHSCSPALNSSSRNHIDNNGAPPLASDYSSRLRPMSPGKDFCSTSSCKPCTVSMWTRDRCSSLYEVLQVPAGANAEQIKAGYRRLAMELHPDRAPAEKKEERTKLFCEVQAAYAVLGDSSARAAYDAKQSLIAIKAVQASSYTATSSTARAATAAPAFSKAAYNKMQHGMHTKLGRNWETDQCWC</sequence>
<dbReference type="InterPro" id="IPR018253">
    <property type="entry name" value="DnaJ_domain_CS"/>
</dbReference>
<evidence type="ECO:0000313" key="4">
    <source>
        <dbReference type="Proteomes" id="UP000886520"/>
    </source>
</evidence>
<evidence type="ECO:0000256" key="1">
    <source>
        <dbReference type="SAM" id="MobiDB-lite"/>
    </source>
</evidence>
<gene>
    <name evidence="3" type="ORF">GOP47_0012983</name>
</gene>
<feature type="region of interest" description="Disordered" evidence="1">
    <location>
        <begin position="22"/>
        <end position="44"/>
    </location>
</feature>
<dbReference type="CDD" id="cd06257">
    <property type="entry name" value="DnaJ"/>
    <property type="match status" value="1"/>
</dbReference>
<dbReference type="PANTHER" id="PTHR44240">
    <property type="entry name" value="DNAJ DOMAIN (PROKARYOTIC HEAT SHOCK PROTEIN)-RELATED"/>
    <property type="match status" value="1"/>
</dbReference>
<dbReference type="EMBL" id="JABFUD020000012">
    <property type="protein sequence ID" value="KAI5072877.1"/>
    <property type="molecule type" value="Genomic_DNA"/>
</dbReference>
<dbReference type="InterPro" id="IPR001623">
    <property type="entry name" value="DnaJ_domain"/>
</dbReference>
<evidence type="ECO:0000259" key="2">
    <source>
        <dbReference type="PROSITE" id="PS50076"/>
    </source>
</evidence>
<dbReference type="PROSITE" id="PS50076">
    <property type="entry name" value="DNAJ_2"/>
    <property type="match status" value="1"/>
</dbReference>
<dbReference type="SUPFAM" id="SSF46565">
    <property type="entry name" value="Chaperone J-domain"/>
    <property type="match status" value="1"/>
</dbReference>
<protein>
    <recommendedName>
        <fullName evidence="2">J domain-containing protein</fullName>
    </recommendedName>
</protein>
<dbReference type="SMART" id="SM00271">
    <property type="entry name" value="DnaJ"/>
    <property type="match status" value="1"/>
</dbReference>